<evidence type="ECO:0000313" key="2">
    <source>
        <dbReference type="EMBL" id="KYN00561.1"/>
    </source>
</evidence>
<gene>
    <name evidence="2" type="ORF">ALC62_08671</name>
</gene>
<evidence type="ECO:0000313" key="3">
    <source>
        <dbReference type="Proteomes" id="UP000078542"/>
    </source>
</evidence>
<dbReference type="Proteomes" id="UP000078542">
    <property type="component" value="Unassembled WGS sequence"/>
</dbReference>
<dbReference type="AlphaFoldDB" id="A0A195CIJ6"/>
<dbReference type="EMBL" id="KQ977696">
    <property type="protein sequence ID" value="KYN00561.1"/>
    <property type="molecule type" value="Genomic_DNA"/>
</dbReference>
<feature type="compositionally biased region" description="Acidic residues" evidence="1">
    <location>
        <begin position="151"/>
        <end position="193"/>
    </location>
</feature>
<evidence type="ECO:0000256" key="1">
    <source>
        <dbReference type="SAM" id="MobiDB-lite"/>
    </source>
</evidence>
<keyword evidence="3" id="KW-1185">Reference proteome</keyword>
<feature type="compositionally biased region" description="Acidic residues" evidence="1">
    <location>
        <begin position="90"/>
        <end position="100"/>
    </location>
</feature>
<sequence>LAEKFPGCVISRNEDFNWPSRPCDLTSLDFVVFSLLMVMLAYHYAGSASVPVNRVSVHRFVAPKGRGALNIEESEQKEKYDGQNGQNEEGNTEEGSEDETAPVTADNRIRESPILKDIFPSWIFHHPGHSNSENSESDEDAELDNPGQGDDANEGENEEGENEEGENEEGENEEGENEEGENEPDEDEGNEEK</sequence>
<feature type="region of interest" description="Disordered" evidence="1">
    <location>
        <begin position="126"/>
        <end position="193"/>
    </location>
</feature>
<protein>
    <submittedName>
        <fullName evidence="2">Uncharacterized protein</fullName>
    </submittedName>
</protein>
<accession>A0A195CIJ6</accession>
<feature type="non-terminal residue" evidence="2">
    <location>
        <position position="1"/>
    </location>
</feature>
<feature type="region of interest" description="Disordered" evidence="1">
    <location>
        <begin position="69"/>
        <end position="111"/>
    </location>
</feature>
<reference evidence="2 3" key="1">
    <citation type="submission" date="2016-03" db="EMBL/GenBank/DDBJ databases">
        <title>Cyphomyrmex costatus WGS genome.</title>
        <authorList>
            <person name="Nygaard S."/>
            <person name="Hu H."/>
            <person name="Boomsma J."/>
            <person name="Zhang G."/>
        </authorList>
    </citation>
    <scope>NUCLEOTIDE SEQUENCE [LARGE SCALE GENOMIC DNA]</scope>
    <source>
        <strain evidence="2">MS0001</strain>
        <tissue evidence="2">Whole body</tissue>
    </source>
</reference>
<proteinExistence type="predicted"/>
<organism evidence="2 3">
    <name type="scientific">Cyphomyrmex costatus</name>
    <dbReference type="NCBI Taxonomy" id="456900"/>
    <lineage>
        <taxon>Eukaryota</taxon>
        <taxon>Metazoa</taxon>
        <taxon>Ecdysozoa</taxon>
        <taxon>Arthropoda</taxon>
        <taxon>Hexapoda</taxon>
        <taxon>Insecta</taxon>
        <taxon>Pterygota</taxon>
        <taxon>Neoptera</taxon>
        <taxon>Endopterygota</taxon>
        <taxon>Hymenoptera</taxon>
        <taxon>Apocrita</taxon>
        <taxon>Aculeata</taxon>
        <taxon>Formicoidea</taxon>
        <taxon>Formicidae</taxon>
        <taxon>Myrmicinae</taxon>
        <taxon>Cyphomyrmex</taxon>
    </lineage>
</organism>
<name>A0A195CIJ6_9HYME</name>